<feature type="transmembrane region" description="Helical" evidence="1">
    <location>
        <begin position="12"/>
        <end position="36"/>
    </location>
</feature>
<evidence type="ECO:0000256" key="1">
    <source>
        <dbReference type="SAM" id="Phobius"/>
    </source>
</evidence>
<dbReference type="AlphaFoldDB" id="A0A2S9T515"/>
<keyword evidence="1" id="KW-0812">Transmembrane</keyword>
<reference evidence="2 3" key="1">
    <citation type="submission" date="2017-09" db="EMBL/GenBank/DDBJ databases">
        <title>Reassesment of A. cryaerophilus.</title>
        <authorList>
            <person name="Perez-Cataluna A."/>
            <person name="Collado L."/>
            <person name="Salgado O."/>
            <person name="Lefinanco V."/>
            <person name="Figueras M.J."/>
        </authorList>
    </citation>
    <scope>NUCLEOTIDE SEQUENCE [LARGE SCALE GENOMIC DNA]</scope>
    <source>
        <strain evidence="2 3">LMG 10210</strain>
    </source>
</reference>
<evidence type="ECO:0000313" key="2">
    <source>
        <dbReference type="EMBL" id="PRM93916.1"/>
    </source>
</evidence>
<feature type="transmembrane region" description="Helical" evidence="1">
    <location>
        <begin position="42"/>
        <end position="61"/>
    </location>
</feature>
<dbReference type="SUPFAM" id="SSF103473">
    <property type="entry name" value="MFS general substrate transporter"/>
    <property type="match status" value="1"/>
</dbReference>
<protein>
    <submittedName>
        <fullName evidence="2">Uncharacterized protein</fullName>
    </submittedName>
</protein>
<keyword evidence="1" id="KW-0472">Membrane</keyword>
<dbReference type="Proteomes" id="UP000238281">
    <property type="component" value="Unassembled WGS sequence"/>
</dbReference>
<dbReference type="RefSeq" id="WP_105915698.1">
    <property type="nucleotide sequence ID" value="NZ_JAMXDV010000007.1"/>
</dbReference>
<gene>
    <name evidence="2" type="ORF">CJ673_08050</name>
</gene>
<sequence>MSKLDELKERLGILKFWLGVIVGVFTAVFGWIVTTYKTQDTILLIIATIFLLGLLIAFFKLNQNIEKKLKEIRDTKK</sequence>
<dbReference type="InterPro" id="IPR036259">
    <property type="entry name" value="MFS_trans_sf"/>
</dbReference>
<proteinExistence type="predicted"/>
<keyword evidence="1" id="KW-1133">Transmembrane helix</keyword>
<dbReference type="EMBL" id="NXGE01000005">
    <property type="protein sequence ID" value="PRM93916.1"/>
    <property type="molecule type" value="Genomic_DNA"/>
</dbReference>
<organism evidence="2 3">
    <name type="scientific">Aliarcobacter cryaerophilus</name>
    <dbReference type="NCBI Taxonomy" id="28198"/>
    <lineage>
        <taxon>Bacteria</taxon>
        <taxon>Pseudomonadati</taxon>
        <taxon>Campylobacterota</taxon>
        <taxon>Epsilonproteobacteria</taxon>
        <taxon>Campylobacterales</taxon>
        <taxon>Arcobacteraceae</taxon>
        <taxon>Aliarcobacter</taxon>
    </lineage>
</organism>
<name>A0A2S9T515_9BACT</name>
<accession>A0A2S9T515</accession>
<evidence type="ECO:0000313" key="3">
    <source>
        <dbReference type="Proteomes" id="UP000238281"/>
    </source>
</evidence>
<comment type="caution">
    <text evidence="2">The sequence shown here is derived from an EMBL/GenBank/DDBJ whole genome shotgun (WGS) entry which is preliminary data.</text>
</comment>